<reference evidence="1" key="1">
    <citation type="journal article" date="2021" name="Proc. Natl. Acad. Sci. U.S.A.">
        <title>A Catalog of Tens of Thousands of Viruses from Human Metagenomes Reveals Hidden Associations with Chronic Diseases.</title>
        <authorList>
            <person name="Tisza M.J."/>
            <person name="Buck C.B."/>
        </authorList>
    </citation>
    <scope>NUCLEOTIDE SEQUENCE</scope>
    <source>
        <strain evidence="1">Ctitt1</strain>
    </source>
</reference>
<sequence length="71" mass="8018">MSMTKRDEYSFVLHSFLPELEERGMTIKTRNAGELTLASTDPDVVAFIQSMRRRLTNALSRPSLPSSPYGI</sequence>
<proteinExistence type="predicted"/>
<evidence type="ECO:0000313" key="1">
    <source>
        <dbReference type="EMBL" id="DAE19507.1"/>
    </source>
</evidence>
<protein>
    <submittedName>
        <fullName evidence="1">Uncharacterized protein</fullName>
    </submittedName>
</protein>
<dbReference type="EMBL" id="BK015676">
    <property type="protein sequence ID" value="DAE19507.1"/>
    <property type="molecule type" value="Genomic_DNA"/>
</dbReference>
<organism evidence="1">
    <name type="scientific">Myoviridae sp. ctitt1</name>
    <dbReference type="NCBI Taxonomy" id="2825157"/>
    <lineage>
        <taxon>Viruses</taxon>
        <taxon>Duplodnaviria</taxon>
        <taxon>Heunggongvirae</taxon>
        <taxon>Uroviricota</taxon>
        <taxon>Caudoviricetes</taxon>
    </lineage>
</organism>
<name>A0A8S5QL33_9CAUD</name>
<accession>A0A8S5QL33</accession>